<dbReference type="EMBL" id="KA648216">
    <property type="protein sequence ID" value="AFP62845.1"/>
    <property type="molecule type" value="mRNA"/>
</dbReference>
<dbReference type="PANTHER" id="PTHR11511:SF5">
    <property type="entry name" value="FAT-BODY PROTEIN 1-RELATED"/>
    <property type="match status" value="1"/>
</dbReference>
<name>T1PHH0_MUSDO</name>
<dbReference type="GO" id="GO:0097009">
    <property type="term" value="P:energy homeostasis"/>
    <property type="evidence" value="ECO:0007669"/>
    <property type="project" value="UniProtKB-ARBA"/>
</dbReference>
<dbReference type="GO" id="GO:0045735">
    <property type="term" value="F:nutrient reservoir activity"/>
    <property type="evidence" value="ECO:0007669"/>
    <property type="project" value="UniProtKB-ARBA"/>
</dbReference>
<organism evidence="2">
    <name type="scientific">Musca domestica</name>
    <name type="common">House fly</name>
    <dbReference type="NCBI Taxonomy" id="7370"/>
    <lineage>
        <taxon>Eukaryota</taxon>
        <taxon>Metazoa</taxon>
        <taxon>Ecdysozoa</taxon>
        <taxon>Arthropoda</taxon>
        <taxon>Hexapoda</taxon>
        <taxon>Insecta</taxon>
        <taxon>Pterygota</taxon>
        <taxon>Neoptera</taxon>
        <taxon>Endopterygota</taxon>
        <taxon>Diptera</taxon>
        <taxon>Brachycera</taxon>
        <taxon>Muscomorpha</taxon>
        <taxon>Muscoidea</taxon>
        <taxon>Muscidae</taxon>
        <taxon>Musca</taxon>
    </lineage>
</organism>
<dbReference type="InterPro" id="IPR014756">
    <property type="entry name" value="Ig_E-set"/>
</dbReference>
<reference evidence="2" key="1">
    <citation type="submission" date="2012-08" db="EMBL/GenBank/DDBJ databases">
        <title>Transcriptome of adult Musca domestica launches a platform for comparative house fly gene expression and characterization of differential gene expression among resistant and susceptible house flies.</title>
        <authorList>
            <person name="Liu N."/>
            <person name="Zhang L."/>
            <person name="Li M."/>
            <person name="Reid W."/>
        </authorList>
    </citation>
    <scope>NUCLEOTIDE SEQUENCE</scope>
    <source>
        <strain evidence="2">ALHF</strain>
        <tissue evidence="2">Whole body</tissue>
    </source>
</reference>
<dbReference type="InterPro" id="IPR037020">
    <property type="entry name" value="Hemocyanin_C_sf"/>
</dbReference>
<dbReference type="SUPFAM" id="SSF81296">
    <property type="entry name" value="E set domains"/>
    <property type="match status" value="1"/>
</dbReference>
<dbReference type="Pfam" id="PF03723">
    <property type="entry name" value="Hemocyanin_C"/>
    <property type="match status" value="1"/>
</dbReference>
<accession>T1PHH0</accession>
<dbReference type="VEuPathDB" id="VectorBase:MDOA012463"/>
<dbReference type="PANTHER" id="PTHR11511">
    <property type="entry name" value="LARVAL STORAGE PROTEIN/PHENOLOXIDASE"/>
    <property type="match status" value="1"/>
</dbReference>
<dbReference type="AlphaFoldDB" id="T1PHH0"/>
<proteinExistence type="evidence at transcript level"/>
<sequence length="263" mass="30713">MNIVEEEMLELSTNVIRNVEEISWDLVKINNLKIDELQTYVEKVPIDLINMQEDRQQSAIGQITRLNHKRFTLSMDITSERQQRVVVRTLLIPKIDVMGKRLTIEKQRQNTILLDIMHVDLNVGRNVISRNSKDITWTGRDVTLYSEIYERIMLAMQDNVDLTIKPIVGQTTLMPHRLLLPRGRIDGLPMQLMVIITPIQEHTTMTKMTMMQGTNLGMDSLILDNLPLTYPMDREMKNIQKFPQLTNVMLKDVMIYHNEEQVM</sequence>
<dbReference type="InterPro" id="IPR005203">
    <property type="entry name" value="Hemocyanin_C"/>
</dbReference>
<dbReference type="InterPro" id="IPR013788">
    <property type="entry name" value="Hemocyanin/hexamerin"/>
</dbReference>
<evidence type="ECO:0000313" key="2">
    <source>
        <dbReference type="EMBL" id="AFP62845.1"/>
    </source>
</evidence>
<feature type="domain" description="Hemocyanin C-terminal" evidence="1">
    <location>
        <begin position="20"/>
        <end position="257"/>
    </location>
</feature>
<evidence type="ECO:0000259" key="1">
    <source>
        <dbReference type="Pfam" id="PF03723"/>
    </source>
</evidence>
<dbReference type="Gene3D" id="2.60.40.1520">
    <property type="entry name" value="Hemocyanin, C-terminal domain"/>
    <property type="match status" value="1"/>
</dbReference>
<protein>
    <submittedName>
        <fullName evidence="2">Hemocyanin</fullName>
    </submittedName>
</protein>
<dbReference type="VEuPathDB" id="VectorBase:MDOMA2_018398"/>
<dbReference type="GO" id="GO:0005615">
    <property type="term" value="C:extracellular space"/>
    <property type="evidence" value="ECO:0007669"/>
    <property type="project" value="UniProtKB-ARBA"/>
</dbReference>